<feature type="signal peptide" evidence="1">
    <location>
        <begin position="1"/>
        <end position="27"/>
    </location>
</feature>
<comment type="caution">
    <text evidence="3">The sequence shown here is derived from an EMBL/GenBank/DDBJ whole genome shotgun (WGS) entry which is preliminary data.</text>
</comment>
<keyword evidence="4" id="KW-1185">Reference proteome</keyword>
<dbReference type="InterPro" id="IPR002925">
    <property type="entry name" value="Dienelactn_hydro"/>
</dbReference>
<dbReference type="RefSeq" id="WP_145340796.1">
    <property type="nucleotide sequence ID" value="NZ_SMLY01000038.1"/>
</dbReference>
<dbReference type="PANTHER" id="PTHR22946">
    <property type="entry name" value="DIENELACTONE HYDROLASE DOMAIN-CONTAINING PROTEIN-RELATED"/>
    <property type="match status" value="1"/>
</dbReference>
<reference evidence="3 4" key="1">
    <citation type="submission" date="2019-07" db="EMBL/GenBank/DDBJ databases">
        <title>Genomic Encyclopedia of Archaeal and Bacterial Type Strains, Phase II (KMG-II): from individual species to whole genera.</title>
        <authorList>
            <person name="Goeker M."/>
        </authorList>
    </citation>
    <scope>NUCLEOTIDE SEQUENCE [LARGE SCALE GENOMIC DNA]</scope>
    <source>
        <strain evidence="3 4">ATCC BAA-252</strain>
    </source>
</reference>
<keyword evidence="1" id="KW-0732">Signal</keyword>
<feature type="domain" description="Dienelactone hydrolase" evidence="2">
    <location>
        <begin position="40"/>
        <end position="249"/>
    </location>
</feature>
<feature type="chain" id="PRO_5022221156" evidence="1">
    <location>
        <begin position="28"/>
        <end position="251"/>
    </location>
</feature>
<dbReference type="Pfam" id="PF01738">
    <property type="entry name" value="DLH"/>
    <property type="match status" value="1"/>
</dbReference>
<gene>
    <name evidence="3" type="ORF">JM93_00882</name>
</gene>
<proteinExistence type="predicted"/>
<dbReference type="InterPro" id="IPR050261">
    <property type="entry name" value="FrsA_esterase"/>
</dbReference>
<dbReference type="InterPro" id="IPR029058">
    <property type="entry name" value="AB_hydrolase_fold"/>
</dbReference>
<evidence type="ECO:0000259" key="2">
    <source>
        <dbReference type="Pfam" id="PF01738"/>
    </source>
</evidence>
<evidence type="ECO:0000313" key="3">
    <source>
        <dbReference type="EMBL" id="TWI93326.1"/>
    </source>
</evidence>
<dbReference type="GO" id="GO:0016787">
    <property type="term" value="F:hydrolase activity"/>
    <property type="evidence" value="ECO:0007669"/>
    <property type="project" value="UniProtKB-KW"/>
</dbReference>
<evidence type="ECO:0000313" key="4">
    <source>
        <dbReference type="Proteomes" id="UP000320593"/>
    </source>
</evidence>
<protein>
    <submittedName>
        <fullName evidence="3">Dienelactone hydrolase</fullName>
    </submittedName>
</protein>
<dbReference type="Gene3D" id="3.40.50.1820">
    <property type="entry name" value="alpha/beta hydrolase"/>
    <property type="match status" value="1"/>
</dbReference>
<dbReference type="EMBL" id="VLLF01000001">
    <property type="protein sequence ID" value="TWI93326.1"/>
    <property type="molecule type" value="Genomic_DNA"/>
</dbReference>
<evidence type="ECO:0000256" key="1">
    <source>
        <dbReference type="SAM" id="SignalP"/>
    </source>
</evidence>
<dbReference type="PANTHER" id="PTHR22946:SF0">
    <property type="entry name" value="DIENELACTONE HYDROLASE DOMAIN-CONTAINING PROTEIN"/>
    <property type="match status" value="1"/>
</dbReference>
<keyword evidence="3" id="KW-0378">Hydrolase</keyword>
<dbReference type="OrthoDB" id="9787933at2"/>
<dbReference type="SUPFAM" id="SSF53474">
    <property type="entry name" value="alpha/beta-Hydrolases"/>
    <property type="match status" value="1"/>
</dbReference>
<organism evidence="3 4">
    <name type="scientific">Roseibium hamelinense</name>
    <dbReference type="NCBI Taxonomy" id="150831"/>
    <lineage>
        <taxon>Bacteria</taxon>
        <taxon>Pseudomonadati</taxon>
        <taxon>Pseudomonadota</taxon>
        <taxon>Alphaproteobacteria</taxon>
        <taxon>Hyphomicrobiales</taxon>
        <taxon>Stappiaceae</taxon>
        <taxon>Roseibium</taxon>
    </lineage>
</organism>
<dbReference type="Proteomes" id="UP000320593">
    <property type="component" value="Unassembled WGS sequence"/>
</dbReference>
<sequence length="251" mass="27060">MKPTRCLTSTASAMAFAAMVTSVPALAEDVAYEVAGEAFTGYYAQAPDPKGLVLIVHDWDGMTDYERKRADMLAEMGYSAFALDMFGDETPTETVDHRRAATGALYQDRERMRTLIQAGIEQAKQRAGDAQMVVMGYCFGGAVSLEMARSDMADMATGYASFHGGLSTPDGQSWTGDEPPVLVLHGGADTSITLDDVATLAKELEAAGTTYSIEVYSGAPHAFTVFGSDRYQERADMASWDAFSSFLDEQL</sequence>
<dbReference type="AlphaFoldDB" id="A0A562TJP5"/>
<accession>A0A562TJP5</accession>
<name>A0A562TJP5_9HYPH</name>